<evidence type="ECO:0000256" key="2">
    <source>
        <dbReference type="ARBA" id="ARBA00007524"/>
    </source>
</evidence>
<feature type="transmembrane region" description="Helical" evidence="6">
    <location>
        <begin position="83"/>
        <end position="101"/>
    </location>
</feature>
<sequence>MILNKTNGIKLIIWILSFELIGFFLGLFTQANIYSWYEGLHKSTLTPPGWVFSVAWSILYAFLAIVGFRLWQNRSRPQIKIILYLYLVQLIMNWVWTPLFFQLHWIGFSFLWIVVMISLNAIIILKIKNMEKGIALLLTPYLLWLIFASYLNGMIWILNAQA</sequence>
<feature type="transmembrane region" description="Helical" evidence="6">
    <location>
        <begin position="49"/>
        <end position="71"/>
    </location>
</feature>
<keyword evidence="4 6" id="KW-1133">Transmembrane helix</keyword>
<keyword evidence="5 6" id="KW-0472">Membrane</keyword>
<comment type="similarity">
    <text evidence="2">Belongs to the TspO/BZRP family.</text>
</comment>
<evidence type="ECO:0000256" key="4">
    <source>
        <dbReference type="ARBA" id="ARBA00022989"/>
    </source>
</evidence>
<evidence type="ECO:0000256" key="6">
    <source>
        <dbReference type="SAM" id="Phobius"/>
    </source>
</evidence>
<dbReference type="STRING" id="45074.Lsan_2874"/>
<dbReference type="GO" id="GO:0016020">
    <property type="term" value="C:membrane"/>
    <property type="evidence" value="ECO:0007669"/>
    <property type="project" value="UniProtKB-SubCell"/>
</dbReference>
<feature type="transmembrane region" description="Helical" evidence="6">
    <location>
        <begin position="134"/>
        <end position="158"/>
    </location>
</feature>
<dbReference type="Gene3D" id="1.20.1260.100">
    <property type="entry name" value="TspO/MBR protein"/>
    <property type="match status" value="1"/>
</dbReference>
<accession>A0A0W0YIE6</accession>
<comment type="caution">
    <text evidence="7">The sequence shown here is derived from an EMBL/GenBank/DDBJ whole genome shotgun (WGS) entry which is preliminary data.</text>
</comment>
<comment type="subcellular location">
    <subcellularLocation>
        <location evidence="1">Membrane</location>
        <topology evidence="1">Multi-pass membrane protein</topology>
    </subcellularLocation>
</comment>
<evidence type="ECO:0000256" key="3">
    <source>
        <dbReference type="ARBA" id="ARBA00022692"/>
    </source>
</evidence>
<dbReference type="CDD" id="cd15904">
    <property type="entry name" value="TSPO_MBR"/>
    <property type="match status" value="1"/>
</dbReference>
<dbReference type="Proteomes" id="UP000054703">
    <property type="component" value="Unassembled WGS sequence"/>
</dbReference>
<evidence type="ECO:0000313" key="7">
    <source>
        <dbReference type="EMBL" id="KTD56714.1"/>
    </source>
</evidence>
<dbReference type="PIRSF" id="PIRSF005859">
    <property type="entry name" value="PBR"/>
    <property type="match status" value="1"/>
</dbReference>
<reference evidence="7 8" key="1">
    <citation type="submission" date="2015-11" db="EMBL/GenBank/DDBJ databases">
        <title>Genomic analysis of 38 Legionella species identifies large and diverse effector repertoires.</title>
        <authorList>
            <person name="Burstein D."/>
            <person name="Amaro F."/>
            <person name="Zusman T."/>
            <person name="Lifshitz Z."/>
            <person name="Cohen O."/>
            <person name="Gilbert J.A."/>
            <person name="Pupko T."/>
            <person name="Shuman H.A."/>
            <person name="Segal G."/>
        </authorList>
    </citation>
    <scope>NUCLEOTIDE SEQUENCE [LARGE SCALE GENOMIC DNA]</scope>
    <source>
        <strain evidence="7 8">SC-63-C7</strain>
    </source>
</reference>
<organism evidence="7 8">
    <name type="scientific">Legionella santicrucis</name>
    <dbReference type="NCBI Taxonomy" id="45074"/>
    <lineage>
        <taxon>Bacteria</taxon>
        <taxon>Pseudomonadati</taxon>
        <taxon>Pseudomonadota</taxon>
        <taxon>Gammaproteobacteria</taxon>
        <taxon>Legionellales</taxon>
        <taxon>Legionellaceae</taxon>
        <taxon>Legionella</taxon>
    </lineage>
</organism>
<evidence type="ECO:0000256" key="5">
    <source>
        <dbReference type="ARBA" id="ARBA00023136"/>
    </source>
</evidence>
<keyword evidence="3 6" id="KW-0812">Transmembrane</keyword>
<name>A0A0W0YIE6_9GAMM</name>
<gene>
    <name evidence="7" type="ORF">Lsan_2874</name>
</gene>
<keyword evidence="8" id="KW-1185">Reference proteome</keyword>
<proteinExistence type="inferred from homology"/>
<protein>
    <submittedName>
        <fullName evidence="7">Tryptophan-rich sensory protein</fullName>
    </submittedName>
</protein>
<dbReference type="PANTHER" id="PTHR10057">
    <property type="entry name" value="PERIPHERAL-TYPE BENZODIAZEPINE RECEPTOR"/>
    <property type="match status" value="1"/>
</dbReference>
<dbReference type="InterPro" id="IPR004307">
    <property type="entry name" value="TspO_MBR"/>
</dbReference>
<dbReference type="PANTHER" id="PTHR10057:SF0">
    <property type="entry name" value="TRANSLOCATOR PROTEIN"/>
    <property type="match status" value="1"/>
</dbReference>
<feature type="transmembrane region" description="Helical" evidence="6">
    <location>
        <begin position="107"/>
        <end position="127"/>
    </location>
</feature>
<dbReference type="GO" id="GO:0033013">
    <property type="term" value="P:tetrapyrrole metabolic process"/>
    <property type="evidence" value="ECO:0007669"/>
    <property type="project" value="UniProtKB-ARBA"/>
</dbReference>
<dbReference type="AlphaFoldDB" id="A0A0W0YIE6"/>
<dbReference type="InterPro" id="IPR038330">
    <property type="entry name" value="TspO/MBR-related_sf"/>
</dbReference>
<dbReference type="PATRIC" id="fig|45074.5.peg.3085"/>
<evidence type="ECO:0000256" key="1">
    <source>
        <dbReference type="ARBA" id="ARBA00004141"/>
    </source>
</evidence>
<dbReference type="Pfam" id="PF03073">
    <property type="entry name" value="TspO_MBR"/>
    <property type="match status" value="1"/>
</dbReference>
<evidence type="ECO:0000313" key="8">
    <source>
        <dbReference type="Proteomes" id="UP000054703"/>
    </source>
</evidence>
<dbReference type="FunFam" id="1.20.1260.100:FF:000001">
    <property type="entry name" value="translocator protein 2"/>
    <property type="match status" value="1"/>
</dbReference>
<dbReference type="EMBL" id="LNYU01000081">
    <property type="protein sequence ID" value="KTD56714.1"/>
    <property type="molecule type" value="Genomic_DNA"/>
</dbReference>
<feature type="transmembrane region" description="Helical" evidence="6">
    <location>
        <begin position="12"/>
        <end position="37"/>
    </location>
</feature>